<dbReference type="Gene3D" id="3.40.120.10">
    <property type="entry name" value="Alpha-D-Glucose-1,6-Bisphosphate, subunit A, domain 3"/>
    <property type="match status" value="3"/>
</dbReference>
<dbReference type="PROSITE" id="PS00710">
    <property type="entry name" value="PGM_PMM"/>
    <property type="match status" value="1"/>
</dbReference>
<protein>
    <submittedName>
        <fullName evidence="11">Phosphomannomutase</fullName>
    </submittedName>
</protein>
<comment type="similarity">
    <text evidence="2 7">Belongs to the phosphohexose mutase family.</text>
</comment>
<dbReference type="InterPro" id="IPR005841">
    <property type="entry name" value="Alpha-D-phosphohexomutase_SF"/>
</dbReference>
<dbReference type="GO" id="GO:0006166">
    <property type="term" value="P:purine ribonucleoside salvage"/>
    <property type="evidence" value="ECO:0007669"/>
    <property type="project" value="TreeGrafter"/>
</dbReference>
<dbReference type="InterPro" id="IPR036900">
    <property type="entry name" value="A-D-PHexomutase_C_sf"/>
</dbReference>
<evidence type="ECO:0000259" key="8">
    <source>
        <dbReference type="Pfam" id="PF02878"/>
    </source>
</evidence>
<dbReference type="SUPFAM" id="SSF53738">
    <property type="entry name" value="Phosphoglucomutase, first 3 domains"/>
    <property type="match status" value="3"/>
</dbReference>
<evidence type="ECO:0000256" key="7">
    <source>
        <dbReference type="RuleBase" id="RU004326"/>
    </source>
</evidence>
<comment type="cofactor">
    <cofactor evidence="1">
        <name>Mg(2+)</name>
        <dbReference type="ChEBI" id="CHEBI:18420"/>
    </cofactor>
</comment>
<keyword evidence="12" id="KW-1185">Reference proteome</keyword>
<accession>C5J6I7</accession>
<evidence type="ECO:0000256" key="6">
    <source>
        <dbReference type="ARBA" id="ARBA00023235"/>
    </source>
</evidence>
<evidence type="ECO:0000313" key="11">
    <source>
        <dbReference type="EMBL" id="CAT05079.1"/>
    </source>
</evidence>
<dbReference type="InterPro" id="IPR016055">
    <property type="entry name" value="A-D-PHexomutase_a/b/a-I/II/III"/>
</dbReference>
<dbReference type="InterPro" id="IPR016066">
    <property type="entry name" value="A-D-PHexomutase_CS"/>
</dbReference>
<evidence type="ECO:0000256" key="4">
    <source>
        <dbReference type="ARBA" id="ARBA00022723"/>
    </source>
</evidence>
<dbReference type="HOGENOM" id="CLU_016950_0_0_14"/>
<dbReference type="EMBL" id="FM864216">
    <property type="protein sequence ID" value="CAT05079.1"/>
    <property type="molecule type" value="Genomic_DNA"/>
</dbReference>
<evidence type="ECO:0000256" key="5">
    <source>
        <dbReference type="ARBA" id="ARBA00022842"/>
    </source>
</evidence>
<feature type="domain" description="Alpha-D-phosphohexomutase alpha/beta/alpha" evidence="10">
    <location>
        <begin position="281"/>
        <end position="396"/>
    </location>
</feature>
<sequence length="499" mass="57335">MLTFGTAGIRAILGHQAKQLNHSHIIYVADGLARYLLKTFPNARQKGVVIGRDNRKMSYQFAKMVCYILAKKYKIKVYISQNLFATPLVSYAIGKLQAIAGVNITASHNPKEYNGIKIYNQAGYQILDHEVEKLSKFFRKVSKFSKRKIKWQKIHFDQKRIIKIDYLQQEYVKELANFVEVDSSWEPTFTYSPLHGCGAKMASLLAKEANVKLAYVSEQMPASTKFHFASKPNPEELEVYQLIEKKMLENNIDYGFVTDPDADRLGVIEKLPNNTFYHFSGNEQASLLVYFLLKNKHFSTNPLIIYSFVSSSLPALIASKNNIKSMIVPTGFKWIGEQIVGHQGSVFAFEESYGSLIFPQLSLDKDAFQIMYYFWKILKNQDISLKKTLDLIYQKYGFVQTQVNSFNFKGEQKLINQYFDEFLETDFGLPIEEIVDYRKNNEKMIQIFFKNKSWVALRPSGTEAKVKLYIFSIASSSQIAIDNSNLIAKKVEGIFTKNE</sequence>
<evidence type="ECO:0000259" key="9">
    <source>
        <dbReference type="Pfam" id="PF02879"/>
    </source>
</evidence>
<keyword evidence="3" id="KW-0597">Phosphoprotein</keyword>
<evidence type="ECO:0000256" key="3">
    <source>
        <dbReference type="ARBA" id="ARBA00022553"/>
    </source>
</evidence>
<dbReference type="Pfam" id="PF02879">
    <property type="entry name" value="PGM_PMM_II"/>
    <property type="match status" value="1"/>
</dbReference>
<dbReference type="Pfam" id="PF02880">
    <property type="entry name" value="PGM_PMM_III"/>
    <property type="match status" value="1"/>
</dbReference>
<feature type="domain" description="Alpha-D-phosphohexomutase alpha/beta/alpha" evidence="8">
    <location>
        <begin position="2"/>
        <end position="141"/>
    </location>
</feature>
<dbReference type="Proteomes" id="UP000001491">
    <property type="component" value="Chromosome"/>
</dbReference>
<dbReference type="AlphaFoldDB" id="C5J6I7"/>
<dbReference type="InterPro" id="IPR005846">
    <property type="entry name" value="A-D-PHexomutase_a/b/a-III"/>
</dbReference>
<evidence type="ECO:0000256" key="1">
    <source>
        <dbReference type="ARBA" id="ARBA00001946"/>
    </source>
</evidence>
<dbReference type="GO" id="GO:0008973">
    <property type="term" value="F:phosphopentomutase activity"/>
    <property type="evidence" value="ECO:0007669"/>
    <property type="project" value="TreeGrafter"/>
</dbReference>
<evidence type="ECO:0000259" key="10">
    <source>
        <dbReference type="Pfam" id="PF02880"/>
    </source>
</evidence>
<keyword evidence="4 7" id="KW-0479">Metal-binding</keyword>
<dbReference type="GO" id="GO:0000287">
    <property type="term" value="F:magnesium ion binding"/>
    <property type="evidence" value="ECO:0007669"/>
    <property type="project" value="InterPro"/>
</dbReference>
<keyword evidence="5 7" id="KW-0460">Magnesium</keyword>
<dbReference type="InterPro" id="IPR005845">
    <property type="entry name" value="A-D-PHexomutase_a/b/a-II"/>
</dbReference>
<dbReference type="PANTHER" id="PTHR45745:SF1">
    <property type="entry name" value="PHOSPHOGLUCOMUTASE 2B-RELATED"/>
    <property type="match status" value="1"/>
</dbReference>
<dbReference type="PANTHER" id="PTHR45745">
    <property type="entry name" value="PHOSPHOMANNOMUTASE 45A"/>
    <property type="match status" value="1"/>
</dbReference>
<dbReference type="SUPFAM" id="SSF55957">
    <property type="entry name" value="Phosphoglucomutase, C-terminal domain"/>
    <property type="match status" value="1"/>
</dbReference>
<evidence type="ECO:0000313" key="12">
    <source>
        <dbReference type="Proteomes" id="UP000001491"/>
    </source>
</evidence>
<reference evidence="12" key="1">
    <citation type="journal article" date="2009" name="BMC Bioinformatics">
        <title>The Mycoplasma conjunctivae genome sequencing, annotation and analysis.</title>
        <authorList>
            <person name="Calderon-Copete S.P."/>
            <person name="Wigger G."/>
            <person name="Wunderlin C."/>
            <person name="Schmidheini T."/>
            <person name="Frey J."/>
            <person name="Quail M.A."/>
            <person name="Falquet L."/>
        </authorList>
    </citation>
    <scope>NUCLEOTIDE SEQUENCE [LARGE SCALE GENOMIC DNA]</scope>
    <source>
        <strain evidence="12">ATCC 25834 / NCTC 10147 / HRC/581</strain>
    </source>
</reference>
<gene>
    <name evidence="11" type="primary">manB</name>
    <name evidence="11" type="ordered locus">MCJ_003910</name>
</gene>
<proteinExistence type="inferred from homology"/>
<keyword evidence="6" id="KW-0413">Isomerase</keyword>
<dbReference type="Pfam" id="PF02878">
    <property type="entry name" value="PGM_PMM_I"/>
    <property type="match status" value="1"/>
</dbReference>
<dbReference type="Gene3D" id="3.30.310.50">
    <property type="entry name" value="Alpha-D-phosphohexomutase, C-terminal domain"/>
    <property type="match status" value="1"/>
</dbReference>
<dbReference type="PRINTS" id="PR00509">
    <property type="entry name" value="PGMPMM"/>
</dbReference>
<dbReference type="eggNOG" id="COG1109">
    <property type="taxonomic scope" value="Bacteria"/>
</dbReference>
<dbReference type="GO" id="GO:0005975">
    <property type="term" value="P:carbohydrate metabolic process"/>
    <property type="evidence" value="ECO:0007669"/>
    <property type="project" value="InterPro"/>
</dbReference>
<dbReference type="KEGG" id="mco:MCJ_003910"/>
<name>C5J6I7_MESCH</name>
<organism evidence="11 12">
    <name type="scientific">Mesomycoplasma conjunctivae (strain ATCC 25834 / NCTC 10147 / HRC/581)</name>
    <name type="common">Mycoplasma conjunctivae</name>
    <dbReference type="NCBI Taxonomy" id="572263"/>
    <lineage>
        <taxon>Bacteria</taxon>
        <taxon>Bacillati</taxon>
        <taxon>Mycoplasmatota</taxon>
        <taxon>Mycoplasmoidales</taxon>
        <taxon>Metamycoplasmataceae</taxon>
        <taxon>Mesomycoplasma</taxon>
    </lineage>
</organism>
<feature type="domain" description="Alpha-D-phosphohexomutase alpha/beta/alpha" evidence="9">
    <location>
        <begin position="170"/>
        <end position="269"/>
    </location>
</feature>
<evidence type="ECO:0000256" key="2">
    <source>
        <dbReference type="ARBA" id="ARBA00010231"/>
    </source>
</evidence>
<dbReference type="InterPro" id="IPR005844">
    <property type="entry name" value="A-D-PHexomutase_a/b/a-I"/>
</dbReference>